<evidence type="ECO:0000256" key="2">
    <source>
        <dbReference type="SAM" id="Phobius"/>
    </source>
</evidence>
<evidence type="ECO:0000256" key="1">
    <source>
        <dbReference type="SAM" id="MobiDB-lite"/>
    </source>
</evidence>
<keyword evidence="2" id="KW-0472">Membrane</keyword>
<organism evidence="3 4">
    <name type="scientific">Dankookia rubra</name>
    <dbReference type="NCBI Taxonomy" id="1442381"/>
    <lineage>
        <taxon>Bacteria</taxon>
        <taxon>Pseudomonadati</taxon>
        <taxon>Pseudomonadota</taxon>
        <taxon>Alphaproteobacteria</taxon>
        <taxon>Acetobacterales</taxon>
        <taxon>Roseomonadaceae</taxon>
        <taxon>Dankookia</taxon>
    </lineage>
</organism>
<feature type="region of interest" description="Disordered" evidence="1">
    <location>
        <begin position="64"/>
        <end position="92"/>
    </location>
</feature>
<evidence type="ECO:0000313" key="3">
    <source>
        <dbReference type="EMBL" id="TDH58236.1"/>
    </source>
</evidence>
<keyword evidence="2" id="KW-1133">Transmembrane helix</keyword>
<evidence type="ECO:0000313" key="4">
    <source>
        <dbReference type="Proteomes" id="UP000295096"/>
    </source>
</evidence>
<dbReference type="EMBL" id="SMSJ01000140">
    <property type="protein sequence ID" value="TDH58236.1"/>
    <property type="molecule type" value="Genomic_DNA"/>
</dbReference>
<accession>A0A4R5Q6B2</accession>
<reference evidence="3 4" key="1">
    <citation type="journal article" date="2016" name="J. Microbiol.">
        <title>Dankookia rubra gen. nov., sp. nov., an alphaproteobacterium isolated from sediment of a shallow stream.</title>
        <authorList>
            <person name="Kim W.H."/>
            <person name="Kim D.H."/>
            <person name="Kang K."/>
            <person name="Ahn T.Y."/>
        </authorList>
    </citation>
    <scope>NUCLEOTIDE SEQUENCE [LARGE SCALE GENOMIC DNA]</scope>
    <source>
        <strain evidence="3 4">JCM30602</strain>
    </source>
</reference>
<dbReference type="Proteomes" id="UP000295096">
    <property type="component" value="Unassembled WGS sequence"/>
</dbReference>
<feature type="compositionally biased region" description="Gly residues" evidence="1">
    <location>
        <begin position="82"/>
        <end position="92"/>
    </location>
</feature>
<gene>
    <name evidence="3" type="ORF">E2C06_33655</name>
</gene>
<proteinExistence type="predicted"/>
<dbReference type="RefSeq" id="WP_133292926.1">
    <property type="nucleotide sequence ID" value="NZ_SMSJ01000140.1"/>
</dbReference>
<name>A0A4R5Q6B2_9PROT</name>
<feature type="transmembrane region" description="Helical" evidence="2">
    <location>
        <begin position="12"/>
        <end position="34"/>
    </location>
</feature>
<sequence length="92" mass="9451">MQASKSLSKAIPWTRVAACAIFLIVFFGVLLSMFWHPNPAKGFGIATIVTAAVALQMWRDHWQVRSSGSGSGDAGFSPSGSGSCGDGGGCSG</sequence>
<dbReference type="AlphaFoldDB" id="A0A4R5Q6B2"/>
<keyword evidence="2" id="KW-0812">Transmembrane</keyword>
<protein>
    <submittedName>
        <fullName evidence="3">Uncharacterized protein</fullName>
    </submittedName>
</protein>
<comment type="caution">
    <text evidence="3">The sequence shown here is derived from an EMBL/GenBank/DDBJ whole genome shotgun (WGS) entry which is preliminary data.</text>
</comment>
<keyword evidence="4" id="KW-1185">Reference proteome</keyword>